<dbReference type="EMBL" id="JACNJH010000177">
    <property type="protein sequence ID" value="MBC8362243.1"/>
    <property type="molecule type" value="Genomic_DNA"/>
</dbReference>
<name>A0A8J6TN17_9BACT</name>
<accession>A0A8J6TN17</accession>
<evidence type="ECO:0000313" key="1">
    <source>
        <dbReference type="EMBL" id="MBC8362243.1"/>
    </source>
</evidence>
<dbReference type="Proteomes" id="UP000603434">
    <property type="component" value="Unassembled WGS sequence"/>
</dbReference>
<reference evidence="1 2" key="1">
    <citation type="submission" date="2020-08" db="EMBL/GenBank/DDBJ databases">
        <title>Bridging the membrane lipid divide: bacteria of the FCB group superphylum have the potential to synthesize archaeal ether lipids.</title>
        <authorList>
            <person name="Villanueva L."/>
            <person name="Von Meijenfeldt F.A.B."/>
            <person name="Westbye A.B."/>
            <person name="Yadav S."/>
            <person name="Hopmans E.C."/>
            <person name="Dutilh B.E."/>
            <person name="Sinninghe Damste J.S."/>
        </authorList>
    </citation>
    <scope>NUCLEOTIDE SEQUENCE [LARGE SCALE GENOMIC DNA]</scope>
    <source>
        <strain evidence="1">NIOZ-UU30</strain>
    </source>
</reference>
<evidence type="ECO:0000313" key="2">
    <source>
        <dbReference type="Proteomes" id="UP000603434"/>
    </source>
</evidence>
<dbReference type="AlphaFoldDB" id="A0A8J6TN17"/>
<organism evidence="1 2">
    <name type="scientific">Candidatus Desulfatibia profunda</name>
    <dbReference type="NCBI Taxonomy" id="2841695"/>
    <lineage>
        <taxon>Bacteria</taxon>
        <taxon>Pseudomonadati</taxon>
        <taxon>Thermodesulfobacteriota</taxon>
        <taxon>Desulfobacteria</taxon>
        <taxon>Desulfobacterales</taxon>
        <taxon>Desulfobacterales incertae sedis</taxon>
        <taxon>Candidatus Desulfatibia</taxon>
    </lineage>
</organism>
<gene>
    <name evidence="1" type="ORF">H8E23_12695</name>
</gene>
<protein>
    <submittedName>
        <fullName evidence="1">Uncharacterized protein</fullName>
    </submittedName>
</protein>
<sequence length="190" mass="22198">MEKETFFKYWEVIFLPKISELNRKTNNAVYLQDEKVGLVWQEFEKLNQSVLKKIENPIEQKDRHKVASVLAGALLKIEPLFYPKDAEDPLVFLANEILAFHGSLGIVRSIRIKCAHEEKDSVVETILKKNFIFPPCPPPYEDYLLHIYKSLHYSKINTSFDIFLFAHILFLIESYTILQAKSQIMEKIHG</sequence>
<proteinExistence type="predicted"/>
<comment type="caution">
    <text evidence="1">The sequence shown here is derived from an EMBL/GenBank/DDBJ whole genome shotgun (WGS) entry which is preliminary data.</text>
</comment>